<protein>
    <submittedName>
        <fullName evidence="5">Amino acid ABC transporter substrate-binding protein (PAAT family)</fullName>
    </submittedName>
</protein>
<evidence type="ECO:0000256" key="1">
    <source>
        <dbReference type="ARBA" id="ARBA00022729"/>
    </source>
</evidence>
<organism evidence="5 6">
    <name type="scientific">Polynucleobacter brandtiae</name>
    <dbReference type="NCBI Taxonomy" id="1938816"/>
    <lineage>
        <taxon>Bacteria</taxon>
        <taxon>Pseudomonadati</taxon>
        <taxon>Pseudomonadota</taxon>
        <taxon>Betaproteobacteria</taxon>
        <taxon>Burkholderiales</taxon>
        <taxon>Burkholderiaceae</taxon>
        <taxon>Polynucleobacter</taxon>
    </lineage>
</organism>
<dbReference type="PROSITE" id="PS51257">
    <property type="entry name" value="PROKAR_LIPOPROTEIN"/>
    <property type="match status" value="1"/>
</dbReference>
<name>A0A2M8VQT1_9BURK</name>
<keyword evidence="1 2" id="KW-0732">Signal</keyword>
<sequence length="250" mass="27906">MKNMRLLALVLFITFTLGACSDQGSNSTIKVAVSPTIPPMLFEKDGKYTGVDLEIFEGYCKSRGCSFKMTAYDWLGMLGAVSSGQADVAFSGISITDKRKEAMDFSNPYFISTWQLIGLQNRHIKINDLSDLKKYSIAYPTGSVFDDYVKTVLQPKGYYSVDQVKLYPSPTEALLALQNGSVDLVFVDSVMLESYQKSFNLPVSSSYQVNGFDNLGFVFKKGSALRDDFNLYLAELGPEKLKVIIERWTK</sequence>
<evidence type="ECO:0000259" key="3">
    <source>
        <dbReference type="SMART" id="SM00062"/>
    </source>
</evidence>
<dbReference type="Proteomes" id="UP000229366">
    <property type="component" value="Unassembled WGS sequence"/>
</dbReference>
<evidence type="ECO:0000313" key="5">
    <source>
        <dbReference type="EMBL" id="PJI79496.1"/>
    </source>
</evidence>
<dbReference type="SUPFAM" id="SSF53850">
    <property type="entry name" value="Periplasmic binding protein-like II"/>
    <property type="match status" value="1"/>
</dbReference>
<dbReference type="GO" id="GO:0016020">
    <property type="term" value="C:membrane"/>
    <property type="evidence" value="ECO:0007669"/>
    <property type="project" value="InterPro"/>
</dbReference>
<dbReference type="Pfam" id="PF00497">
    <property type="entry name" value="SBP_bac_3"/>
    <property type="match status" value="1"/>
</dbReference>
<dbReference type="SMART" id="SM00079">
    <property type="entry name" value="PBPe"/>
    <property type="match status" value="1"/>
</dbReference>
<dbReference type="RefSeq" id="WP_100379898.1">
    <property type="nucleotide sequence ID" value="NZ_CBCSBW010000003.1"/>
</dbReference>
<accession>A0A2M8VQT1</accession>
<dbReference type="AlphaFoldDB" id="A0A2M8VQT1"/>
<feature type="chain" id="PRO_5014773495" evidence="2">
    <location>
        <begin position="22"/>
        <end position="250"/>
    </location>
</feature>
<dbReference type="Gene3D" id="3.40.190.10">
    <property type="entry name" value="Periplasmic binding protein-like II"/>
    <property type="match status" value="2"/>
</dbReference>
<dbReference type="PANTHER" id="PTHR35936">
    <property type="entry name" value="MEMBRANE-BOUND LYTIC MUREIN TRANSGLYCOSYLASE F"/>
    <property type="match status" value="1"/>
</dbReference>
<feature type="domain" description="Solute-binding protein family 3/N-terminal" evidence="3">
    <location>
        <begin position="28"/>
        <end position="250"/>
    </location>
</feature>
<feature type="signal peptide" evidence="2">
    <location>
        <begin position="1"/>
        <end position="21"/>
    </location>
</feature>
<gene>
    <name evidence="5" type="ORF">B0G85_1603</name>
</gene>
<dbReference type="OrthoDB" id="368476at2"/>
<keyword evidence="6" id="KW-1185">Reference proteome</keyword>
<dbReference type="GO" id="GO:0015276">
    <property type="term" value="F:ligand-gated monoatomic ion channel activity"/>
    <property type="evidence" value="ECO:0007669"/>
    <property type="project" value="InterPro"/>
</dbReference>
<feature type="domain" description="Ionotropic glutamate receptor C-terminal" evidence="4">
    <location>
        <begin position="28"/>
        <end position="250"/>
    </location>
</feature>
<proteinExistence type="predicted"/>
<reference evidence="5 6" key="1">
    <citation type="submission" date="2017-11" db="EMBL/GenBank/DDBJ databases">
        <title>Genomic Encyclopedia of Type Strains, Phase III (KMG-III): the genomes of soil and plant-associated and newly described type strains.</title>
        <authorList>
            <person name="Whitman W."/>
        </authorList>
    </citation>
    <scope>NUCLEOTIDE SEQUENCE [LARGE SCALE GENOMIC DNA]</scope>
    <source>
        <strain evidence="5 6">UB-Domo-W1</strain>
    </source>
</reference>
<evidence type="ECO:0000256" key="2">
    <source>
        <dbReference type="SAM" id="SignalP"/>
    </source>
</evidence>
<dbReference type="PANTHER" id="PTHR35936:SF36">
    <property type="entry name" value="ABC TRANSPORTER ARGININE-BINDING PROTEIN 1"/>
    <property type="match status" value="1"/>
</dbReference>
<dbReference type="InterPro" id="IPR001320">
    <property type="entry name" value="Iontro_rcpt_C"/>
</dbReference>
<comment type="caution">
    <text evidence="5">The sequence shown here is derived from an EMBL/GenBank/DDBJ whole genome shotgun (WGS) entry which is preliminary data.</text>
</comment>
<evidence type="ECO:0000259" key="4">
    <source>
        <dbReference type="SMART" id="SM00079"/>
    </source>
</evidence>
<dbReference type="SMART" id="SM00062">
    <property type="entry name" value="PBPb"/>
    <property type="match status" value="1"/>
</dbReference>
<dbReference type="EMBL" id="PGTX01000003">
    <property type="protein sequence ID" value="PJI79496.1"/>
    <property type="molecule type" value="Genomic_DNA"/>
</dbReference>
<evidence type="ECO:0000313" key="6">
    <source>
        <dbReference type="Proteomes" id="UP000229366"/>
    </source>
</evidence>
<dbReference type="InterPro" id="IPR001638">
    <property type="entry name" value="Solute-binding_3/MltF_N"/>
</dbReference>